<feature type="region of interest" description="Disordered" evidence="1">
    <location>
        <begin position="199"/>
        <end position="253"/>
    </location>
</feature>
<name>A0A1M6BTU4_9ACTN</name>
<feature type="compositionally biased region" description="Pro residues" evidence="1">
    <location>
        <begin position="199"/>
        <end position="213"/>
    </location>
</feature>
<protein>
    <submittedName>
        <fullName evidence="3">Uncharacterized protein</fullName>
    </submittedName>
</protein>
<feature type="compositionally biased region" description="Acidic residues" evidence="1">
    <location>
        <begin position="240"/>
        <end position="253"/>
    </location>
</feature>
<evidence type="ECO:0000256" key="2">
    <source>
        <dbReference type="SAM" id="Phobius"/>
    </source>
</evidence>
<keyword evidence="2" id="KW-1133">Transmembrane helix</keyword>
<organism evidence="3 4">
    <name type="scientific">Nocardiopsis flavescens</name>
    <dbReference type="NCBI Taxonomy" id="758803"/>
    <lineage>
        <taxon>Bacteria</taxon>
        <taxon>Bacillati</taxon>
        <taxon>Actinomycetota</taxon>
        <taxon>Actinomycetes</taxon>
        <taxon>Streptosporangiales</taxon>
        <taxon>Nocardiopsidaceae</taxon>
        <taxon>Nocardiopsis</taxon>
    </lineage>
</organism>
<feature type="region of interest" description="Disordered" evidence="1">
    <location>
        <begin position="1"/>
        <end position="27"/>
    </location>
</feature>
<feature type="compositionally biased region" description="Acidic residues" evidence="1">
    <location>
        <begin position="214"/>
        <end position="225"/>
    </location>
</feature>
<evidence type="ECO:0000313" key="4">
    <source>
        <dbReference type="Proteomes" id="UP000184452"/>
    </source>
</evidence>
<keyword evidence="2" id="KW-0472">Membrane</keyword>
<dbReference type="EMBL" id="FQZK01000001">
    <property type="protein sequence ID" value="SHI52117.1"/>
    <property type="molecule type" value="Genomic_DNA"/>
</dbReference>
<sequence>MHNAPKGTERTREMGGGGVTAPVMGLNAGDPRQLGAYRLRGRTGESALGVVYLGSDREGAPVEVAVLNPGAVADPQARERFADAVRADTGVLAARTQGRSVLWVAVPGGGEGAARFLERAGRPGRVAARGPVVMPHWAGRRAGPAVPWAPWAGRRDSAVEEGRGNWWLIGGLAAVLLLILALVALLYWFMLQFPPPEMPAPGQPVPEEGPPGEPGEDGEPTEGQEGEGSPTTPIVPTPGEGEEGWSEDPQDNL</sequence>
<keyword evidence="2" id="KW-0812">Transmembrane</keyword>
<dbReference type="Gene3D" id="3.30.200.20">
    <property type="entry name" value="Phosphorylase Kinase, domain 1"/>
    <property type="match status" value="1"/>
</dbReference>
<reference evidence="3 4" key="1">
    <citation type="submission" date="2016-11" db="EMBL/GenBank/DDBJ databases">
        <authorList>
            <person name="Jaros S."/>
            <person name="Januszkiewicz K."/>
            <person name="Wedrychowicz H."/>
        </authorList>
    </citation>
    <scope>NUCLEOTIDE SEQUENCE [LARGE SCALE GENOMIC DNA]</scope>
    <source>
        <strain evidence="3 4">CGMCC 4.5723</strain>
    </source>
</reference>
<proteinExistence type="predicted"/>
<evidence type="ECO:0000256" key="1">
    <source>
        <dbReference type="SAM" id="MobiDB-lite"/>
    </source>
</evidence>
<dbReference type="AlphaFoldDB" id="A0A1M6BTU4"/>
<keyword evidence="4" id="KW-1185">Reference proteome</keyword>
<dbReference type="Proteomes" id="UP000184452">
    <property type="component" value="Unassembled WGS sequence"/>
</dbReference>
<evidence type="ECO:0000313" key="3">
    <source>
        <dbReference type="EMBL" id="SHI52117.1"/>
    </source>
</evidence>
<feature type="transmembrane region" description="Helical" evidence="2">
    <location>
        <begin position="166"/>
        <end position="189"/>
    </location>
</feature>
<dbReference type="STRING" id="758803.SAMN05421803_101470"/>
<gene>
    <name evidence="3" type="ORF">SAMN05421803_101470</name>
</gene>
<accession>A0A1M6BTU4</accession>